<evidence type="ECO:0000313" key="2">
    <source>
        <dbReference type="EMBL" id="CAB3754460.1"/>
    </source>
</evidence>
<proteinExistence type="predicted"/>
<organism evidence="2 3">
    <name type="scientific">Paraburkholderia humisilvae</name>
    <dbReference type="NCBI Taxonomy" id="627669"/>
    <lineage>
        <taxon>Bacteria</taxon>
        <taxon>Pseudomonadati</taxon>
        <taxon>Pseudomonadota</taxon>
        <taxon>Betaproteobacteria</taxon>
        <taxon>Burkholderiales</taxon>
        <taxon>Burkholderiaceae</taxon>
        <taxon>Paraburkholderia</taxon>
    </lineage>
</organism>
<dbReference type="AlphaFoldDB" id="A0A6J5DJL5"/>
<feature type="compositionally biased region" description="Basic and acidic residues" evidence="1">
    <location>
        <begin position="57"/>
        <end position="66"/>
    </location>
</feature>
<protein>
    <submittedName>
        <fullName evidence="2">Uncharacterized protein</fullName>
    </submittedName>
</protein>
<dbReference type="EMBL" id="CADIKH010000009">
    <property type="protein sequence ID" value="CAB3754460.1"/>
    <property type="molecule type" value="Genomic_DNA"/>
</dbReference>
<evidence type="ECO:0000313" key="3">
    <source>
        <dbReference type="Proteomes" id="UP000494363"/>
    </source>
</evidence>
<reference evidence="2 3" key="1">
    <citation type="submission" date="2020-04" db="EMBL/GenBank/DDBJ databases">
        <authorList>
            <person name="De Canck E."/>
        </authorList>
    </citation>
    <scope>NUCLEOTIDE SEQUENCE [LARGE SCALE GENOMIC DNA]</scope>
    <source>
        <strain evidence="2 3">LMG 29542</strain>
    </source>
</reference>
<gene>
    <name evidence="2" type="ORF">LMG29542_02358</name>
</gene>
<feature type="region of interest" description="Disordered" evidence="1">
    <location>
        <begin position="1"/>
        <end position="66"/>
    </location>
</feature>
<keyword evidence="3" id="KW-1185">Reference proteome</keyword>
<accession>A0A6J5DJL5</accession>
<sequence length="66" mass="7181">MLPFFSRFRKAGEQTSNPLDDSASMGEDPYLAQIVASLSRPEDEPEADAHQATSTIARDKASPQIS</sequence>
<name>A0A6J5DJL5_9BURK</name>
<evidence type="ECO:0000256" key="1">
    <source>
        <dbReference type="SAM" id="MobiDB-lite"/>
    </source>
</evidence>
<dbReference type="Proteomes" id="UP000494363">
    <property type="component" value="Unassembled WGS sequence"/>
</dbReference>